<feature type="region of interest" description="Disordered" evidence="5">
    <location>
        <begin position="177"/>
        <end position="232"/>
    </location>
</feature>
<evidence type="ECO:0000256" key="5">
    <source>
        <dbReference type="SAM" id="MobiDB-lite"/>
    </source>
</evidence>
<dbReference type="InterPro" id="IPR009071">
    <property type="entry name" value="HMG_box_dom"/>
</dbReference>
<keyword evidence="4" id="KW-0539">Nucleus</keyword>
<dbReference type="GO" id="GO:0030154">
    <property type="term" value="P:cell differentiation"/>
    <property type="evidence" value="ECO:0007669"/>
    <property type="project" value="TreeGrafter"/>
</dbReference>
<dbReference type="STRING" id="690307.A0A1L9WWS7"/>
<organism evidence="7 8">
    <name type="scientific">Aspergillus aculeatus (strain ATCC 16872 / CBS 172.66 / WB 5094)</name>
    <dbReference type="NCBI Taxonomy" id="690307"/>
    <lineage>
        <taxon>Eukaryota</taxon>
        <taxon>Fungi</taxon>
        <taxon>Dikarya</taxon>
        <taxon>Ascomycota</taxon>
        <taxon>Pezizomycotina</taxon>
        <taxon>Eurotiomycetes</taxon>
        <taxon>Eurotiomycetidae</taxon>
        <taxon>Eurotiales</taxon>
        <taxon>Aspergillaceae</taxon>
        <taxon>Aspergillus</taxon>
        <taxon>Aspergillus subgen. Circumdati</taxon>
    </lineage>
</organism>
<dbReference type="VEuPathDB" id="FungiDB:ASPACDRAFT_1867751"/>
<dbReference type="SUPFAM" id="SSF47095">
    <property type="entry name" value="HMG-box"/>
    <property type="match status" value="1"/>
</dbReference>
<accession>A0A1L9WWS7</accession>
<dbReference type="EMBL" id="KV878975">
    <property type="protein sequence ID" value="OJK00681.1"/>
    <property type="molecule type" value="Genomic_DNA"/>
</dbReference>
<dbReference type="SMART" id="SM00398">
    <property type="entry name" value="HMG"/>
    <property type="match status" value="1"/>
</dbReference>
<dbReference type="InterPro" id="IPR050140">
    <property type="entry name" value="SRY-related_HMG-box_TF-like"/>
</dbReference>
<evidence type="ECO:0000256" key="2">
    <source>
        <dbReference type="ARBA" id="ARBA00023125"/>
    </source>
</evidence>
<evidence type="ECO:0000313" key="8">
    <source>
        <dbReference type="Proteomes" id="UP000184546"/>
    </source>
</evidence>
<evidence type="ECO:0000313" key="7">
    <source>
        <dbReference type="EMBL" id="OJK00681.1"/>
    </source>
</evidence>
<name>A0A1L9WWS7_ASPA1</name>
<feature type="DNA-binding region" description="HMG box" evidence="4">
    <location>
        <begin position="121"/>
        <end position="189"/>
    </location>
</feature>
<keyword evidence="1" id="KW-0805">Transcription regulation</keyword>
<dbReference type="PANTHER" id="PTHR10270:SF161">
    <property type="entry name" value="SEX-DETERMINING REGION Y PROTEIN"/>
    <property type="match status" value="1"/>
</dbReference>
<protein>
    <recommendedName>
        <fullName evidence="6">HMG box domain-containing protein</fullName>
    </recommendedName>
</protein>
<sequence length="318" mass="35229">MSTPPLAMRAPVERTDNITELLWQDALRHLRNTNNEVLLPLNVVDVIGQRNVDKIKTRLSMLIGTPTVAFLDESINALRILQTPAFSGTAVALAAPIKEPATEIEAASITIQAIPVKQNKIPRPPNAFILYRQNHHPKVKESNSALTNNEISILLGKQWKAEPEEVKAEWRKLAEETKRKHAEEHPDYQYTPRKPSEKKRRGSSRPEPKPVKRFRTPAATGTESEVGSSIPDTTLSTISADAETPNHNLADLESVVGSDEPAMIGGPYRFSAAELDNLIAEVESENQRAVIFASANFGMNERLAGEPFELSDFLADIY</sequence>
<evidence type="ECO:0000256" key="4">
    <source>
        <dbReference type="PROSITE-ProRule" id="PRU00267"/>
    </source>
</evidence>
<dbReference type="FunFam" id="1.10.30.10:FF:000041">
    <property type="entry name" value="HMG box family protein"/>
    <property type="match status" value="1"/>
</dbReference>
<feature type="compositionally biased region" description="Basic and acidic residues" evidence="5">
    <location>
        <begin position="177"/>
        <end position="187"/>
    </location>
</feature>
<dbReference type="GO" id="GO:0000978">
    <property type="term" value="F:RNA polymerase II cis-regulatory region sequence-specific DNA binding"/>
    <property type="evidence" value="ECO:0007669"/>
    <property type="project" value="TreeGrafter"/>
</dbReference>
<evidence type="ECO:0000259" key="6">
    <source>
        <dbReference type="PROSITE" id="PS50118"/>
    </source>
</evidence>
<feature type="domain" description="HMG box" evidence="6">
    <location>
        <begin position="121"/>
        <end position="189"/>
    </location>
</feature>
<dbReference type="Pfam" id="PF00505">
    <property type="entry name" value="HMG_box"/>
    <property type="match status" value="1"/>
</dbReference>
<dbReference type="PROSITE" id="PS50118">
    <property type="entry name" value="HMG_BOX_2"/>
    <property type="match status" value="1"/>
</dbReference>
<dbReference type="AlphaFoldDB" id="A0A1L9WWS7"/>
<dbReference type="PANTHER" id="PTHR10270">
    <property type="entry name" value="SOX TRANSCRIPTION FACTOR"/>
    <property type="match status" value="1"/>
</dbReference>
<dbReference type="OMA" id="DYHYTPR"/>
<keyword evidence="8" id="KW-1185">Reference proteome</keyword>
<keyword evidence="3" id="KW-0804">Transcription</keyword>
<dbReference type="GO" id="GO:0000122">
    <property type="term" value="P:negative regulation of transcription by RNA polymerase II"/>
    <property type="evidence" value="ECO:0007669"/>
    <property type="project" value="TreeGrafter"/>
</dbReference>
<dbReference type="OrthoDB" id="6247875at2759"/>
<dbReference type="Gene3D" id="1.10.30.10">
    <property type="entry name" value="High mobility group box domain"/>
    <property type="match status" value="1"/>
</dbReference>
<dbReference type="RefSeq" id="XP_020057020.1">
    <property type="nucleotide sequence ID" value="XM_020197906.1"/>
</dbReference>
<dbReference type="GO" id="GO:0001228">
    <property type="term" value="F:DNA-binding transcription activator activity, RNA polymerase II-specific"/>
    <property type="evidence" value="ECO:0007669"/>
    <property type="project" value="TreeGrafter"/>
</dbReference>
<dbReference type="GeneID" id="30971720"/>
<dbReference type="Proteomes" id="UP000184546">
    <property type="component" value="Unassembled WGS sequence"/>
</dbReference>
<feature type="compositionally biased region" description="Polar residues" evidence="5">
    <location>
        <begin position="219"/>
        <end position="232"/>
    </location>
</feature>
<dbReference type="CDD" id="cd01389">
    <property type="entry name" value="HMG-box_ROX1-like"/>
    <property type="match status" value="1"/>
</dbReference>
<reference evidence="8" key="1">
    <citation type="journal article" date="2017" name="Genome Biol.">
        <title>Comparative genomics reveals high biological diversity and specific adaptations in the industrially and medically important fungal genus Aspergillus.</title>
        <authorList>
            <person name="de Vries R.P."/>
            <person name="Riley R."/>
            <person name="Wiebenga A."/>
            <person name="Aguilar-Osorio G."/>
            <person name="Amillis S."/>
            <person name="Uchima C.A."/>
            <person name="Anderluh G."/>
            <person name="Asadollahi M."/>
            <person name="Askin M."/>
            <person name="Barry K."/>
            <person name="Battaglia E."/>
            <person name="Bayram O."/>
            <person name="Benocci T."/>
            <person name="Braus-Stromeyer S.A."/>
            <person name="Caldana C."/>
            <person name="Canovas D."/>
            <person name="Cerqueira G.C."/>
            <person name="Chen F."/>
            <person name="Chen W."/>
            <person name="Choi C."/>
            <person name="Clum A."/>
            <person name="Dos Santos R.A."/>
            <person name="Damasio A.R."/>
            <person name="Diallinas G."/>
            <person name="Emri T."/>
            <person name="Fekete E."/>
            <person name="Flipphi M."/>
            <person name="Freyberg S."/>
            <person name="Gallo A."/>
            <person name="Gournas C."/>
            <person name="Habgood R."/>
            <person name="Hainaut M."/>
            <person name="Harispe M.L."/>
            <person name="Henrissat B."/>
            <person name="Hilden K.S."/>
            <person name="Hope R."/>
            <person name="Hossain A."/>
            <person name="Karabika E."/>
            <person name="Karaffa L."/>
            <person name="Karanyi Z."/>
            <person name="Krasevec N."/>
            <person name="Kuo A."/>
            <person name="Kusch H."/>
            <person name="LaButti K."/>
            <person name="Lagendijk E.L."/>
            <person name="Lapidus A."/>
            <person name="Levasseur A."/>
            <person name="Lindquist E."/>
            <person name="Lipzen A."/>
            <person name="Logrieco A.F."/>
            <person name="MacCabe A."/>
            <person name="Maekelae M.R."/>
            <person name="Malavazi I."/>
            <person name="Melin P."/>
            <person name="Meyer V."/>
            <person name="Mielnichuk N."/>
            <person name="Miskei M."/>
            <person name="Molnar A.P."/>
            <person name="Mule G."/>
            <person name="Ngan C.Y."/>
            <person name="Orejas M."/>
            <person name="Orosz E."/>
            <person name="Ouedraogo J.P."/>
            <person name="Overkamp K.M."/>
            <person name="Park H.-S."/>
            <person name="Perrone G."/>
            <person name="Piumi F."/>
            <person name="Punt P.J."/>
            <person name="Ram A.F."/>
            <person name="Ramon A."/>
            <person name="Rauscher S."/>
            <person name="Record E."/>
            <person name="Riano-Pachon D.M."/>
            <person name="Robert V."/>
            <person name="Roehrig J."/>
            <person name="Ruller R."/>
            <person name="Salamov A."/>
            <person name="Salih N.S."/>
            <person name="Samson R.A."/>
            <person name="Sandor E."/>
            <person name="Sanguinetti M."/>
            <person name="Schuetze T."/>
            <person name="Sepcic K."/>
            <person name="Shelest E."/>
            <person name="Sherlock G."/>
            <person name="Sophianopoulou V."/>
            <person name="Squina F.M."/>
            <person name="Sun H."/>
            <person name="Susca A."/>
            <person name="Todd R.B."/>
            <person name="Tsang A."/>
            <person name="Unkles S.E."/>
            <person name="van de Wiele N."/>
            <person name="van Rossen-Uffink D."/>
            <person name="Oliveira J.V."/>
            <person name="Vesth T.C."/>
            <person name="Visser J."/>
            <person name="Yu J.-H."/>
            <person name="Zhou M."/>
            <person name="Andersen M.R."/>
            <person name="Archer D.B."/>
            <person name="Baker S.E."/>
            <person name="Benoit I."/>
            <person name="Brakhage A.A."/>
            <person name="Braus G.H."/>
            <person name="Fischer R."/>
            <person name="Frisvad J.C."/>
            <person name="Goldman G.H."/>
            <person name="Houbraken J."/>
            <person name="Oakley B."/>
            <person name="Pocsi I."/>
            <person name="Scazzocchio C."/>
            <person name="Seiboth B."/>
            <person name="vanKuyk P.A."/>
            <person name="Wortman J."/>
            <person name="Dyer P.S."/>
            <person name="Grigoriev I.V."/>
        </authorList>
    </citation>
    <scope>NUCLEOTIDE SEQUENCE [LARGE SCALE GENOMIC DNA]</scope>
    <source>
        <strain evidence="8">ATCC 16872 / CBS 172.66 / WB 5094</strain>
    </source>
</reference>
<dbReference type="GO" id="GO:0005634">
    <property type="term" value="C:nucleus"/>
    <property type="evidence" value="ECO:0007669"/>
    <property type="project" value="UniProtKB-UniRule"/>
</dbReference>
<keyword evidence="2 4" id="KW-0238">DNA-binding</keyword>
<dbReference type="InterPro" id="IPR036910">
    <property type="entry name" value="HMG_box_dom_sf"/>
</dbReference>
<gene>
    <name evidence="7" type="ORF">ASPACDRAFT_1867751</name>
</gene>
<evidence type="ECO:0000256" key="3">
    <source>
        <dbReference type="ARBA" id="ARBA00023163"/>
    </source>
</evidence>
<evidence type="ECO:0000256" key="1">
    <source>
        <dbReference type="ARBA" id="ARBA00023015"/>
    </source>
</evidence>
<proteinExistence type="predicted"/>